<keyword evidence="1" id="KW-0472">Membrane</keyword>
<feature type="transmembrane region" description="Helical" evidence="1">
    <location>
        <begin position="79"/>
        <end position="97"/>
    </location>
</feature>
<dbReference type="InterPro" id="IPR036938">
    <property type="entry name" value="PAP2/HPO_sf"/>
</dbReference>
<keyword evidence="1" id="KW-1133">Transmembrane helix</keyword>
<protein>
    <submittedName>
        <fullName evidence="3">Phosphatase PAP2 family protein</fullName>
    </submittedName>
</protein>
<feature type="transmembrane region" description="Helical" evidence="1">
    <location>
        <begin position="170"/>
        <end position="188"/>
    </location>
</feature>
<feature type="domain" description="Phosphatidic acid phosphatase type 2/haloperoxidase" evidence="2">
    <location>
        <begin position="140"/>
        <end position="218"/>
    </location>
</feature>
<dbReference type="SUPFAM" id="SSF48317">
    <property type="entry name" value="Acid phosphatase/Vanadium-dependent haloperoxidase"/>
    <property type="match status" value="1"/>
</dbReference>
<keyword evidence="4" id="KW-1185">Reference proteome</keyword>
<evidence type="ECO:0000313" key="4">
    <source>
        <dbReference type="Proteomes" id="UP000283644"/>
    </source>
</evidence>
<gene>
    <name evidence="3" type="ORF">D0Z08_25785</name>
</gene>
<dbReference type="AlphaFoldDB" id="A0A417XVD5"/>
<evidence type="ECO:0000313" key="3">
    <source>
        <dbReference type="EMBL" id="RHW24137.1"/>
    </source>
</evidence>
<dbReference type="RefSeq" id="WP_118928156.1">
    <property type="nucleotide sequence ID" value="NZ_QXGH01000035.1"/>
</dbReference>
<accession>A0A417XVD5</accession>
<evidence type="ECO:0000256" key="1">
    <source>
        <dbReference type="SAM" id="Phobius"/>
    </source>
</evidence>
<sequence length="249" mass="26780">MGGRSHQFDGLRWGAGFTTGAVTVAIANAIAIALGFVAKALQDPVDEPVFGRVDEAGNTQWTDVLETLTQMGNVAQTQYLGAALAVGLAIWFALQGWRWWMPLFLFPVAWWIARLCQLTIAAIVDRDRDVVSLIGTQIGAFPSGGCARIMIISGAAVVLASYYAGLSRRTTRWLYVIPLLLGLAEGYFRTRLNQHWFTDVVGGILYGGLMLAALVRTLRAFDPAPATVGLARPSSRSSSPQADVLGANP</sequence>
<feature type="transmembrane region" description="Helical" evidence="1">
    <location>
        <begin position="13"/>
        <end position="37"/>
    </location>
</feature>
<feature type="transmembrane region" description="Helical" evidence="1">
    <location>
        <begin position="200"/>
        <end position="218"/>
    </location>
</feature>
<keyword evidence="1" id="KW-0812">Transmembrane</keyword>
<dbReference type="Proteomes" id="UP000283644">
    <property type="component" value="Unassembled WGS sequence"/>
</dbReference>
<feature type="transmembrane region" description="Helical" evidence="1">
    <location>
        <begin position="145"/>
        <end position="164"/>
    </location>
</feature>
<organism evidence="3 4">
    <name type="scientific">Nocardioides immobilis</name>
    <dbReference type="NCBI Taxonomy" id="2049295"/>
    <lineage>
        <taxon>Bacteria</taxon>
        <taxon>Bacillati</taxon>
        <taxon>Actinomycetota</taxon>
        <taxon>Actinomycetes</taxon>
        <taxon>Propionibacteriales</taxon>
        <taxon>Nocardioidaceae</taxon>
        <taxon>Nocardioides</taxon>
    </lineage>
</organism>
<proteinExistence type="predicted"/>
<comment type="caution">
    <text evidence="3">The sequence shown here is derived from an EMBL/GenBank/DDBJ whole genome shotgun (WGS) entry which is preliminary data.</text>
</comment>
<dbReference type="EMBL" id="QXGH01000035">
    <property type="protein sequence ID" value="RHW24137.1"/>
    <property type="molecule type" value="Genomic_DNA"/>
</dbReference>
<name>A0A417XVD5_9ACTN</name>
<dbReference type="Pfam" id="PF01569">
    <property type="entry name" value="PAP2"/>
    <property type="match status" value="1"/>
</dbReference>
<reference evidence="3 4" key="1">
    <citation type="submission" date="2018-09" db="EMBL/GenBank/DDBJ databases">
        <title>Genome sequencing of Nocardioides immobilis CCTCC AB 2017083 for comparison to Nocardioides silvaticus.</title>
        <authorList>
            <person name="Li C."/>
            <person name="Wang G."/>
        </authorList>
    </citation>
    <scope>NUCLEOTIDE SEQUENCE [LARGE SCALE GENOMIC DNA]</scope>
    <source>
        <strain evidence="3 4">CCTCC AB 2017083</strain>
    </source>
</reference>
<dbReference type="Gene3D" id="1.20.144.10">
    <property type="entry name" value="Phosphatidic acid phosphatase type 2/haloperoxidase"/>
    <property type="match status" value="1"/>
</dbReference>
<evidence type="ECO:0000259" key="2">
    <source>
        <dbReference type="Pfam" id="PF01569"/>
    </source>
</evidence>
<dbReference type="InterPro" id="IPR000326">
    <property type="entry name" value="PAP2/HPO"/>
</dbReference>
<dbReference type="OrthoDB" id="5289372at2"/>